<comment type="caution">
    <text evidence="1">The sequence shown here is derived from an EMBL/GenBank/DDBJ whole genome shotgun (WGS) entry which is preliminary data.</text>
</comment>
<gene>
    <name evidence="1" type="ORF">NDU88_006208</name>
</gene>
<proteinExistence type="predicted"/>
<reference evidence="1" key="1">
    <citation type="journal article" date="2022" name="bioRxiv">
        <title>Sequencing and chromosome-scale assembly of the giantPleurodeles waltlgenome.</title>
        <authorList>
            <person name="Brown T."/>
            <person name="Elewa A."/>
            <person name="Iarovenko S."/>
            <person name="Subramanian E."/>
            <person name="Araus A.J."/>
            <person name="Petzold A."/>
            <person name="Susuki M."/>
            <person name="Suzuki K.-i.T."/>
            <person name="Hayashi T."/>
            <person name="Toyoda A."/>
            <person name="Oliveira C."/>
            <person name="Osipova E."/>
            <person name="Leigh N.D."/>
            <person name="Simon A."/>
            <person name="Yun M.H."/>
        </authorList>
    </citation>
    <scope>NUCLEOTIDE SEQUENCE</scope>
    <source>
        <strain evidence="1">20211129_DDA</strain>
        <tissue evidence="1">Liver</tissue>
    </source>
</reference>
<organism evidence="1 2">
    <name type="scientific">Pleurodeles waltl</name>
    <name type="common">Iberian ribbed newt</name>
    <dbReference type="NCBI Taxonomy" id="8319"/>
    <lineage>
        <taxon>Eukaryota</taxon>
        <taxon>Metazoa</taxon>
        <taxon>Chordata</taxon>
        <taxon>Craniata</taxon>
        <taxon>Vertebrata</taxon>
        <taxon>Euteleostomi</taxon>
        <taxon>Amphibia</taxon>
        <taxon>Batrachia</taxon>
        <taxon>Caudata</taxon>
        <taxon>Salamandroidea</taxon>
        <taxon>Salamandridae</taxon>
        <taxon>Pleurodelinae</taxon>
        <taxon>Pleurodeles</taxon>
    </lineage>
</organism>
<dbReference type="Proteomes" id="UP001066276">
    <property type="component" value="Chromosome 3_2"/>
</dbReference>
<keyword evidence="2" id="KW-1185">Reference proteome</keyword>
<dbReference type="AlphaFoldDB" id="A0AAV7TWH2"/>
<sequence>MFDRSAALGPVTGRCLHSGLGSPSSAIHAAYRNGPESGMKKKIFQHKVVVPDLTGPEDQKLCKELSC</sequence>
<name>A0AAV7TWH2_PLEWA</name>
<accession>A0AAV7TWH2</accession>
<dbReference type="EMBL" id="JANPWB010000006">
    <property type="protein sequence ID" value="KAJ1180997.1"/>
    <property type="molecule type" value="Genomic_DNA"/>
</dbReference>
<evidence type="ECO:0000313" key="2">
    <source>
        <dbReference type="Proteomes" id="UP001066276"/>
    </source>
</evidence>
<protein>
    <submittedName>
        <fullName evidence="1">Uncharacterized protein</fullName>
    </submittedName>
</protein>
<evidence type="ECO:0000313" key="1">
    <source>
        <dbReference type="EMBL" id="KAJ1180997.1"/>
    </source>
</evidence>